<dbReference type="EMBL" id="JBEHCU010008405">
    <property type="protein sequence ID" value="KAL1383409.1"/>
    <property type="molecule type" value="Genomic_DNA"/>
</dbReference>
<dbReference type="Proteomes" id="UP001562425">
    <property type="component" value="Unassembled WGS sequence"/>
</dbReference>
<sequence length="89" mass="10271">MLAVPEMFLMQQTYRKLLIRAYQEALENTIKLLQEDASVAVDKSNWNGSIDELFTLRAFLLNEDEKPQIFLLDCPLEGGKAKAKPTWRL</sequence>
<organism evidence="1 2">
    <name type="scientific">Culex pipiens pipiens</name>
    <name type="common">Northern house mosquito</name>
    <dbReference type="NCBI Taxonomy" id="38569"/>
    <lineage>
        <taxon>Eukaryota</taxon>
        <taxon>Metazoa</taxon>
        <taxon>Ecdysozoa</taxon>
        <taxon>Arthropoda</taxon>
        <taxon>Hexapoda</taxon>
        <taxon>Insecta</taxon>
        <taxon>Pterygota</taxon>
        <taxon>Neoptera</taxon>
        <taxon>Endopterygota</taxon>
        <taxon>Diptera</taxon>
        <taxon>Nematocera</taxon>
        <taxon>Culicoidea</taxon>
        <taxon>Culicidae</taxon>
        <taxon>Culicinae</taxon>
        <taxon>Culicini</taxon>
        <taxon>Culex</taxon>
        <taxon>Culex</taxon>
    </lineage>
</organism>
<evidence type="ECO:0000313" key="1">
    <source>
        <dbReference type="EMBL" id="KAL1383409.1"/>
    </source>
</evidence>
<name>A0ABD1CZL4_CULPP</name>
<proteinExistence type="predicted"/>
<gene>
    <name evidence="1" type="ORF">pipiens_013132</name>
</gene>
<reference evidence="1 2" key="1">
    <citation type="submission" date="2024-05" db="EMBL/GenBank/DDBJ databases">
        <title>Culex pipiens pipiens assembly and annotation.</title>
        <authorList>
            <person name="Alout H."/>
            <person name="Durand T."/>
        </authorList>
    </citation>
    <scope>NUCLEOTIDE SEQUENCE [LARGE SCALE GENOMIC DNA]</scope>
    <source>
        <strain evidence="1">HA-2024</strain>
        <tissue evidence="1">Whole body</tissue>
    </source>
</reference>
<evidence type="ECO:0000313" key="2">
    <source>
        <dbReference type="Proteomes" id="UP001562425"/>
    </source>
</evidence>
<keyword evidence="2" id="KW-1185">Reference proteome</keyword>
<dbReference type="AlphaFoldDB" id="A0ABD1CZL4"/>
<comment type="caution">
    <text evidence="1">The sequence shown here is derived from an EMBL/GenBank/DDBJ whole genome shotgun (WGS) entry which is preliminary data.</text>
</comment>
<accession>A0ABD1CZL4</accession>
<protein>
    <submittedName>
        <fullName evidence="1">Uncharacterized protein</fullName>
    </submittedName>
</protein>